<protein>
    <submittedName>
        <fullName evidence="1">ABC-type phosphate transport system substrate-binding protein</fullName>
    </submittedName>
</protein>
<evidence type="ECO:0000313" key="2">
    <source>
        <dbReference type="Proteomes" id="UP000537204"/>
    </source>
</evidence>
<accession>A0A7W9E2R7</accession>
<organism evidence="1 2">
    <name type="scientific">Pedobacter cryoconitis</name>
    <dbReference type="NCBI Taxonomy" id="188932"/>
    <lineage>
        <taxon>Bacteria</taxon>
        <taxon>Pseudomonadati</taxon>
        <taxon>Bacteroidota</taxon>
        <taxon>Sphingobacteriia</taxon>
        <taxon>Sphingobacteriales</taxon>
        <taxon>Sphingobacteriaceae</taxon>
        <taxon>Pedobacter</taxon>
    </lineage>
</organism>
<gene>
    <name evidence="1" type="ORF">HDE68_005071</name>
</gene>
<dbReference type="RefSeq" id="WP_183885105.1">
    <property type="nucleotide sequence ID" value="NZ_JACHCD010000008.1"/>
</dbReference>
<name>A0A7W9E2R7_9SPHI</name>
<reference evidence="1 2" key="1">
    <citation type="submission" date="2020-08" db="EMBL/GenBank/DDBJ databases">
        <title>Genomic Encyclopedia of Type Strains, Phase IV (KMG-V): Genome sequencing to study the core and pangenomes of soil and plant-associated prokaryotes.</title>
        <authorList>
            <person name="Whitman W."/>
        </authorList>
    </citation>
    <scope>NUCLEOTIDE SEQUENCE [LARGE SCALE GENOMIC DNA]</scope>
    <source>
        <strain evidence="1 2">S3M1</strain>
    </source>
</reference>
<dbReference type="AlphaFoldDB" id="A0A7W9E2R7"/>
<proteinExistence type="predicted"/>
<dbReference type="Proteomes" id="UP000537204">
    <property type="component" value="Unassembled WGS sequence"/>
</dbReference>
<comment type="caution">
    <text evidence="1">The sequence shown here is derived from an EMBL/GenBank/DDBJ whole genome shotgun (WGS) entry which is preliminary data.</text>
</comment>
<sequence>MADLELHNPGFEITVELHGTNKTIQVQPDETSDGVEYFICKSEGEQLTQIRKEENGTWEQLWGKLDQNDIDLIAHAIENKS</sequence>
<evidence type="ECO:0000313" key="1">
    <source>
        <dbReference type="EMBL" id="MBB5639130.1"/>
    </source>
</evidence>
<dbReference type="EMBL" id="JACHCE010000012">
    <property type="protein sequence ID" value="MBB5639130.1"/>
    <property type="molecule type" value="Genomic_DNA"/>
</dbReference>